<gene>
    <name evidence="2" type="ORF">GSMUA_35560.1</name>
</gene>
<feature type="region of interest" description="Disordered" evidence="1">
    <location>
        <begin position="116"/>
        <end position="136"/>
    </location>
</feature>
<organism evidence="2">
    <name type="scientific">Musa acuminata subsp. malaccensis</name>
    <name type="common">Wild banana</name>
    <name type="synonym">Musa malaccensis</name>
    <dbReference type="NCBI Taxonomy" id="214687"/>
    <lineage>
        <taxon>Eukaryota</taxon>
        <taxon>Viridiplantae</taxon>
        <taxon>Streptophyta</taxon>
        <taxon>Embryophyta</taxon>
        <taxon>Tracheophyta</taxon>
        <taxon>Spermatophyta</taxon>
        <taxon>Magnoliopsida</taxon>
        <taxon>Liliopsida</taxon>
        <taxon>Zingiberales</taxon>
        <taxon>Musaceae</taxon>
        <taxon>Musa</taxon>
    </lineage>
</organism>
<evidence type="ECO:0000313" key="2">
    <source>
        <dbReference type="EMBL" id="CAG1857082.1"/>
    </source>
</evidence>
<reference evidence="2" key="1">
    <citation type="submission" date="2021-03" db="EMBL/GenBank/DDBJ databases">
        <authorList>
            <consortium name="Genoscope - CEA"/>
            <person name="William W."/>
        </authorList>
    </citation>
    <scope>NUCLEOTIDE SEQUENCE</scope>
    <source>
        <strain evidence="2">Doubled-haploid Pahang</strain>
    </source>
</reference>
<proteinExistence type="predicted"/>
<dbReference type="EMBL" id="HG996473">
    <property type="protein sequence ID" value="CAG1857082.1"/>
    <property type="molecule type" value="Genomic_DNA"/>
</dbReference>
<dbReference type="AlphaFoldDB" id="A0A8D7FKI4"/>
<name>A0A8D7FKI4_MUSAM</name>
<accession>A0A8D7FKI4</accession>
<evidence type="ECO:0000256" key="1">
    <source>
        <dbReference type="SAM" id="MobiDB-lite"/>
    </source>
</evidence>
<protein>
    <submittedName>
        <fullName evidence="2">(wild Malaysian banana) hypothetical protein</fullName>
    </submittedName>
</protein>
<sequence length="136" mass="14917">MKVTPGSGGRGAGVPVDDALDVAEVVHVARDGDSARVVEAVLLLRCPEQGYEERVVEVPHRHQEPLLLLPLPPDPNRYPPLGRWCSRRLPCPRSPAHSPVRAVQVNPQHMMYAAASPAATARTKQEKLRRTSKIRG</sequence>